<protein>
    <submittedName>
        <fullName evidence="1">Uncharacterized protein</fullName>
    </submittedName>
</protein>
<dbReference type="AlphaFoldDB" id="H3NQ30"/>
<keyword evidence="2" id="KW-1185">Reference proteome</keyword>
<comment type="caution">
    <text evidence="1">The sequence shown here is derived from an EMBL/GenBank/DDBJ whole genome shotgun (WGS) entry which is preliminary data.</text>
</comment>
<sequence length="267" mass="30491">MIFSNHEQIEAEKLDIYDFDSISNIMKKNKTKMSGLSFNKNVKKEKTFEYDEYIDDYAGSFVKDGQLIVLTTKGNNQTVSSRLNKSNQTHTVKFSMNQLNDAMNDINLYKKYHGETFIAKQFNLYWLDVENNQIVVEFDNLNEENIKLFKNEVLDEEFIVFKQIEAKPQKEASIYPGSKIKVKSSYSSVAYRATRNNVSITLDGVTHFNLVGANYKSDHGDSGGLVFFKVPGENLINTVGVHMAGVGSTKYYCRASEVNKALNLKRY</sequence>
<dbReference type="RefSeq" id="WP_005398956.1">
    <property type="nucleotide sequence ID" value="NZ_JH601088.1"/>
</dbReference>
<gene>
    <name evidence="1" type="ORF">HMPREF9709_01441</name>
</gene>
<name>H3NQ30_9FIRM</name>
<dbReference type="STRING" id="883114.HMPREF9709_01441"/>
<dbReference type="HOGENOM" id="CLU_1041186_0_0_9"/>
<organism evidence="1 2">
    <name type="scientific">Helcococcus kunzii ATCC 51366</name>
    <dbReference type="NCBI Taxonomy" id="883114"/>
    <lineage>
        <taxon>Bacteria</taxon>
        <taxon>Bacillati</taxon>
        <taxon>Bacillota</taxon>
        <taxon>Tissierellia</taxon>
        <taxon>Tissierellales</taxon>
        <taxon>Peptoniphilaceae</taxon>
        <taxon>Helcococcus</taxon>
    </lineage>
</organism>
<proteinExistence type="predicted"/>
<evidence type="ECO:0000313" key="1">
    <source>
        <dbReference type="EMBL" id="EHR32710.1"/>
    </source>
</evidence>
<reference evidence="1 2" key="1">
    <citation type="submission" date="2012-01" db="EMBL/GenBank/DDBJ databases">
        <title>The Genome Sequence of Helcococcus kunzii ATCC 51366.</title>
        <authorList>
            <consortium name="The Broad Institute Genome Sequencing Platform"/>
            <person name="Earl A."/>
            <person name="Ward D."/>
            <person name="Feldgarden M."/>
            <person name="Gevers D."/>
            <person name="Huys G."/>
            <person name="Young S.K."/>
            <person name="Zeng Q."/>
            <person name="Gargeya S."/>
            <person name="Fitzgerald M."/>
            <person name="Haas B."/>
            <person name="Abouelleil A."/>
            <person name="Alvarado L."/>
            <person name="Arachchi H.M."/>
            <person name="Berlin A."/>
            <person name="Chapman S.B."/>
            <person name="Gearin G."/>
            <person name="Goldberg J."/>
            <person name="Griggs A."/>
            <person name="Gujja S."/>
            <person name="Hansen M."/>
            <person name="Heiman D."/>
            <person name="Howarth C."/>
            <person name="Larimer J."/>
            <person name="Lui A."/>
            <person name="MacDonald P.J.P."/>
            <person name="McCowen C."/>
            <person name="Montmayeur A."/>
            <person name="Murphy C."/>
            <person name="Neiman D."/>
            <person name="Pearson M."/>
            <person name="Priest M."/>
            <person name="Roberts A."/>
            <person name="Saif S."/>
            <person name="Shea T."/>
            <person name="Sisk P."/>
            <person name="Stolte C."/>
            <person name="Sykes S."/>
            <person name="Wortman J."/>
            <person name="Nusbaum C."/>
            <person name="Birren B."/>
        </authorList>
    </citation>
    <scope>NUCLEOTIDE SEQUENCE [LARGE SCALE GENOMIC DNA]</scope>
    <source>
        <strain evidence="1 2">ATCC 51366</strain>
    </source>
</reference>
<evidence type="ECO:0000313" key="2">
    <source>
        <dbReference type="Proteomes" id="UP000004191"/>
    </source>
</evidence>
<accession>H3NQ30</accession>
<dbReference type="EMBL" id="AGEI01000025">
    <property type="protein sequence ID" value="EHR32710.1"/>
    <property type="molecule type" value="Genomic_DNA"/>
</dbReference>
<dbReference type="GeneID" id="96999400"/>
<dbReference type="Proteomes" id="UP000004191">
    <property type="component" value="Unassembled WGS sequence"/>
</dbReference>